<name>A0AAJ0D1P5_9HYPO</name>
<dbReference type="SUPFAM" id="SSF53383">
    <property type="entry name" value="PLP-dependent transferases"/>
    <property type="match status" value="1"/>
</dbReference>
<sequence length="436" mass="48861">MEFGANLKKEFPLDSSWTNLNHGSFGTVPKTILLKQREYQDKALSCPDQFMWFEYPRLVEESRAAVAELVQAPLENLVLLGNATEGLSTVFRSLHWESDDVILHFSTIYDITKKAIEFTIDHHAGKVSTQQIHIEYPIEDEDILSRFKEAVETVNAASKTPRICVFDLVSSQPAGLFPWQAMVKACKELGILSMVDAAQGVGMVKLNLAEVDPDFLVSSCHKWLFVPHSCSIFYVPRRNQHLLTSTLATSRGYLSIDQRASAPTSDLSKYFVKNFEFVGTKDVSAWLTVKDAIAYRRDVLGGEENIMQYLTTLNKDGSKRIAERLGTCVLENAKGTLTNCALSNIALPVWLGMKGDGAKETDTVLPPEEINSAMEWMLGTVLYHYKTSMPLFLIGNRFFVRISAQVYLGLEDYDYAADTIEGIVKGLKEKVYLKPS</sequence>
<keyword evidence="1" id="KW-0663">Pyridoxal phosphate</keyword>
<organism evidence="3 4">
    <name type="scientific">Conoideocrella luteorostrata</name>
    <dbReference type="NCBI Taxonomy" id="1105319"/>
    <lineage>
        <taxon>Eukaryota</taxon>
        <taxon>Fungi</taxon>
        <taxon>Dikarya</taxon>
        <taxon>Ascomycota</taxon>
        <taxon>Pezizomycotina</taxon>
        <taxon>Sordariomycetes</taxon>
        <taxon>Hypocreomycetidae</taxon>
        <taxon>Hypocreales</taxon>
        <taxon>Clavicipitaceae</taxon>
        <taxon>Conoideocrella</taxon>
    </lineage>
</organism>
<dbReference type="Gene3D" id="3.40.640.10">
    <property type="entry name" value="Type I PLP-dependent aspartate aminotransferase-like (Major domain)"/>
    <property type="match status" value="1"/>
</dbReference>
<feature type="domain" description="Aminotransferase class V" evidence="2">
    <location>
        <begin position="57"/>
        <end position="341"/>
    </location>
</feature>
<protein>
    <recommendedName>
        <fullName evidence="2">Aminotransferase class V domain-containing protein</fullName>
    </recommendedName>
</protein>
<dbReference type="PANTHER" id="PTHR43092">
    <property type="entry name" value="L-CYSTEINE DESULFHYDRASE"/>
    <property type="match status" value="1"/>
</dbReference>
<dbReference type="InterPro" id="IPR015421">
    <property type="entry name" value="PyrdxlP-dep_Trfase_major"/>
</dbReference>
<evidence type="ECO:0000313" key="3">
    <source>
        <dbReference type="EMBL" id="KAK2616574.1"/>
    </source>
</evidence>
<evidence type="ECO:0000259" key="2">
    <source>
        <dbReference type="Pfam" id="PF00266"/>
    </source>
</evidence>
<evidence type="ECO:0000256" key="1">
    <source>
        <dbReference type="ARBA" id="ARBA00022898"/>
    </source>
</evidence>
<gene>
    <name evidence="3" type="ORF">QQS21_000397</name>
</gene>
<dbReference type="Pfam" id="PF00266">
    <property type="entry name" value="Aminotran_5"/>
    <property type="match status" value="1"/>
</dbReference>
<proteinExistence type="predicted"/>
<evidence type="ECO:0000313" key="4">
    <source>
        <dbReference type="Proteomes" id="UP001251528"/>
    </source>
</evidence>
<keyword evidence="4" id="KW-1185">Reference proteome</keyword>
<dbReference type="InterPro" id="IPR015424">
    <property type="entry name" value="PyrdxlP-dep_Trfase"/>
</dbReference>
<dbReference type="Proteomes" id="UP001251528">
    <property type="component" value="Unassembled WGS sequence"/>
</dbReference>
<dbReference type="InterPro" id="IPR000192">
    <property type="entry name" value="Aminotrans_V_dom"/>
</dbReference>
<dbReference type="EMBL" id="JASWJB010000004">
    <property type="protein sequence ID" value="KAK2616574.1"/>
    <property type="molecule type" value="Genomic_DNA"/>
</dbReference>
<dbReference type="AlphaFoldDB" id="A0AAJ0D1P5"/>
<accession>A0AAJ0D1P5</accession>
<dbReference type="PANTHER" id="PTHR43092:SF2">
    <property type="entry name" value="HERCYNYLCYSTEINE SULFOXIDE LYASE"/>
    <property type="match status" value="1"/>
</dbReference>
<comment type="caution">
    <text evidence="3">The sequence shown here is derived from an EMBL/GenBank/DDBJ whole genome shotgun (WGS) entry which is preliminary data.</text>
</comment>
<reference evidence="3" key="1">
    <citation type="submission" date="2023-06" db="EMBL/GenBank/DDBJ databases">
        <title>Conoideocrella luteorostrata (Hypocreales: Clavicipitaceae), a potential biocontrol fungus for elongate hemlock scale in United States Christmas tree production areas.</title>
        <authorList>
            <person name="Barrett H."/>
            <person name="Lovett B."/>
            <person name="Macias A.M."/>
            <person name="Stajich J.E."/>
            <person name="Kasson M.T."/>
        </authorList>
    </citation>
    <scope>NUCLEOTIDE SEQUENCE</scope>
    <source>
        <strain evidence="3">ARSEF 14590</strain>
    </source>
</reference>